<dbReference type="Proteomes" id="UP000005950">
    <property type="component" value="Unassembled WGS sequence"/>
</dbReference>
<dbReference type="InterPro" id="IPR006741">
    <property type="entry name" value="AgrB"/>
</dbReference>
<evidence type="ECO:0000256" key="2">
    <source>
        <dbReference type="ARBA" id="ARBA00022654"/>
    </source>
</evidence>
<evidence type="ECO:0000256" key="8">
    <source>
        <dbReference type="SAM" id="Phobius"/>
    </source>
</evidence>
<dbReference type="SMART" id="SM00793">
    <property type="entry name" value="AgrB"/>
    <property type="match status" value="1"/>
</dbReference>
<feature type="transmembrane region" description="Helical" evidence="8">
    <location>
        <begin position="152"/>
        <end position="168"/>
    </location>
</feature>
<feature type="transmembrane region" description="Helical" evidence="8">
    <location>
        <begin position="95"/>
        <end position="116"/>
    </location>
</feature>
<reference evidence="9 10" key="2">
    <citation type="submission" date="2009-02" db="EMBL/GenBank/DDBJ databases">
        <title>Draft genome sequence of Holdemania filiformis DSM 12042.</title>
        <authorList>
            <person name="Sudarsanam P."/>
            <person name="Ley R."/>
            <person name="Guruge J."/>
            <person name="Turnbaugh P.J."/>
            <person name="Mahowald M."/>
            <person name="Liep D."/>
            <person name="Gordon J."/>
        </authorList>
    </citation>
    <scope>NUCLEOTIDE SEQUENCE [LARGE SCALE GENOMIC DNA]</scope>
    <source>
        <strain evidence="9 10">DSM 12042</strain>
    </source>
</reference>
<feature type="transmembrane region" description="Helical" evidence="8">
    <location>
        <begin position="174"/>
        <end position="190"/>
    </location>
</feature>
<evidence type="ECO:0000256" key="6">
    <source>
        <dbReference type="ARBA" id="ARBA00022989"/>
    </source>
</evidence>
<evidence type="ECO:0000256" key="5">
    <source>
        <dbReference type="ARBA" id="ARBA00022801"/>
    </source>
</evidence>
<dbReference type="STRING" id="545696.HOLDEFILI_02240"/>
<keyword evidence="3" id="KW-0645">Protease</keyword>
<dbReference type="Pfam" id="PF04647">
    <property type="entry name" value="AgrB"/>
    <property type="match status" value="1"/>
</dbReference>
<sequence length="198" mass="23073">MNHCQLGDYINRNQLAKMNKVARIIANRFCKKGLIPLEQIEEFRFGIEIVLSNLLTFLTIFILGTILGYLWCTIAYIVVFITLRQFCEGRHAKTYLKCFLSTCSLFLLTLLLSELILYEVSLRFILLLLISNISIMLYKYNYSCANLAKEKNYVMLLVFYSLASVIEFKFNKNMAICTILSAFIVNILMTKKQIIRER</sequence>
<comment type="caution">
    <text evidence="9">The sequence shown here is derived from an EMBL/GenBank/DDBJ whole genome shotgun (WGS) entry which is preliminary data.</text>
</comment>
<keyword evidence="1" id="KW-1003">Cell membrane</keyword>
<evidence type="ECO:0000313" key="9">
    <source>
        <dbReference type="EMBL" id="EEF67609.1"/>
    </source>
</evidence>
<keyword evidence="7 8" id="KW-0472">Membrane</keyword>
<dbReference type="EMBL" id="ACCF01000131">
    <property type="protein sequence ID" value="EEF67609.1"/>
    <property type="molecule type" value="Genomic_DNA"/>
</dbReference>
<evidence type="ECO:0000256" key="4">
    <source>
        <dbReference type="ARBA" id="ARBA00022692"/>
    </source>
</evidence>
<name>B9Y8U0_9FIRM</name>
<evidence type="ECO:0000256" key="1">
    <source>
        <dbReference type="ARBA" id="ARBA00022475"/>
    </source>
</evidence>
<keyword evidence="2" id="KW-0673">Quorum sensing</keyword>
<organism evidence="9 10">
    <name type="scientific">Holdemania filiformis DSM 12042</name>
    <dbReference type="NCBI Taxonomy" id="545696"/>
    <lineage>
        <taxon>Bacteria</taxon>
        <taxon>Bacillati</taxon>
        <taxon>Bacillota</taxon>
        <taxon>Erysipelotrichia</taxon>
        <taxon>Erysipelotrichales</taxon>
        <taxon>Erysipelotrichaceae</taxon>
        <taxon>Holdemania</taxon>
    </lineage>
</organism>
<dbReference type="GO" id="GO:0009372">
    <property type="term" value="P:quorum sensing"/>
    <property type="evidence" value="ECO:0007669"/>
    <property type="project" value="UniProtKB-KW"/>
</dbReference>
<dbReference type="GO" id="GO:0006508">
    <property type="term" value="P:proteolysis"/>
    <property type="evidence" value="ECO:0007669"/>
    <property type="project" value="UniProtKB-KW"/>
</dbReference>
<dbReference type="GO" id="GO:0016020">
    <property type="term" value="C:membrane"/>
    <property type="evidence" value="ECO:0007669"/>
    <property type="project" value="InterPro"/>
</dbReference>
<keyword evidence="6 8" id="KW-1133">Transmembrane helix</keyword>
<gene>
    <name evidence="9" type="ORF">HOLDEFILI_02240</name>
</gene>
<feature type="transmembrane region" description="Helical" evidence="8">
    <location>
        <begin position="54"/>
        <end position="83"/>
    </location>
</feature>
<dbReference type="eggNOG" id="ENOG5033DBW">
    <property type="taxonomic scope" value="Bacteria"/>
</dbReference>
<proteinExistence type="predicted"/>
<keyword evidence="5" id="KW-0378">Hydrolase</keyword>
<dbReference type="HOGENOM" id="CLU_1376519_0_0_9"/>
<evidence type="ECO:0008006" key="11">
    <source>
        <dbReference type="Google" id="ProtNLM"/>
    </source>
</evidence>
<reference evidence="9 10" key="1">
    <citation type="submission" date="2008-12" db="EMBL/GenBank/DDBJ databases">
        <authorList>
            <person name="Fulton L."/>
            <person name="Clifton S."/>
            <person name="Fulton B."/>
            <person name="Xu J."/>
            <person name="Minx P."/>
            <person name="Pepin K.H."/>
            <person name="Johnson M."/>
            <person name="Bhonagiri V."/>
            <person name="Nash W.E."/>
            <person name="Mardis E.R."/>
            <person name="Wilson R.K."/>
        </authorList>
    </citation>
    <scope>NUCLEOTIDE SEQUENCE [LARGE SCALE GENOMIC DNA]</scope>
    <source>
        <strain evidence="9 10">DSM 12042</strain>
    </source>
</reference>
<dbReference type="AlphaFoldDB" id="B9Y8U0"/>
<feature type="transmembrane region" description="Helical" evidence="8">
    <location>
        <begin position="122"/>
        <end position="140"/>
    </location>
</feature>
<protein>
    <recommendedName>
        <fullName evidence="11">Accessory protein regulator protein B</fullName>
    </recommendedName>
</protein>
<accession>B9Y8U0</accession>
<keyword evidence="4 8" id="KW-0812">Transmembrane</keyword>
<evidence type="ECO:0000256" key="3">
    <source>
        <dbReference type="ARBA" id="ARBA00022670"/>
    </source>
</evidence>
<dbReference type="GO" id="GO:0008233">
    <property type="term" value="F:peptidase activity"/>
    <property type="evidence" value="ECO:0007669"/>
    <property type="project" value="UniProtKB-KW"/>
</dbReference>
<evidence type="ECO:0000313" key="10">
    <source>
        <dbReference type="Proteomes" id="UP000005950"/>
    </source>
</evidence>
<evidence type="ECO:0000256" key="7">
    <source>
        <dbReference type="ARBA" id="ARBA00023136"/>
    </source>
</evidence>